<dbReference type="AlphaFoldDB" id="A0A8J2TUG1"/>
<gene>
    <name evidence="2" type="ORF">GCM10011333_00020</name>
</gene>
<comment type="caution">
    <text evidence="2">The sequence shown here is derived from an EMBL/GenBank/DDBJ whole genome shotgun (WGS) entry which is preliminary data.</text>
</comment>
<feature type="region of interest" description="Disordered" evidence="1">
    <location>
        <begin position="26"/>
        <end position="49"/>
    </location>
</feature>
<reference evidence="2" key="1">
    <citation type="journal article" date="2014" name="Int. J. Syst. Evol. Microbiol.">
        <title>Complete genome sequence of Corynebacterium casei LMG S-19264T (=DSM 44701T), isolated from a smear-ripened cheese.</title>
        <authorList>
            <consortium name="US DOE Joint Genome Institute (JGI-PGF)"/>
            <person name="Walter F."/>
            <person name="Albersmeier A."/>
            <person name="Kalinowski J."/>
            <person name="Ruckert C."/>
        </authorList>
    </citation>
    <scope>NUCLEOTIDE SEQUENCE</scope>
    <source>
        <strain evidence="2">CGMCC 1.12785</strain>
    </source>
</reference>
<protein>
    <recommendedName>
        <fullName evidence="4">Ribbon-helix-helix CopG family protein</fullName>
    </recommendedName>
</protein>
<keyword evidence="3" id="KW-1185">Reference proteome</keyword>
<accession>A0A8J2TUG1</accession>
<evidence type="ECO:0008006" key="4">
    <source>
        <dbReference type="Google" id="ProtNLM"/>
    </source>
</evidence>
<sequence length="90" mass="10064">MNDMGKYTAADGVEFTDEDIERWAAEAESEEGYQGGHLGPPRRGRPISVGADARPFTLRLDAHRRAKLEQIAKERHTSASELVRELIDTL</sequence>
<name>A0A8J2TUG1_9MICO</name>
<evidence type="ECO:0000256" key="1">
    <source>
        <dbReference type="SAM" id="MobiDB-lite"/>
    </source>
</evidence>
<evidence type="ECO:0000313" key="3">
    <source>
        <dbReference type="Proteomes" id="UP000616114"/>
    </source>
</evidence>
<reference evidence="2" key="2">
    <citation type="submission" date="2020-09" db="EMBL/GenBank/DDBJ databases">
        <authorList>
            <person name="Sun Q."/>
            <person name="Zhou Y."/>
        </authorList>
    </citation>
    <scope>NUCLEOTIDE SEQUENCE</scope>
    <source>
        <strain evidence="2">CGMCC 1.12785</strain>
    </source>
</reference>
<dbReference type="Proteomes" id="UP000616114">
    <property type="component" value="Unassembled WGS sequence"/>
</dbReference>
<proteinExistence type="predicted"/>
<organism evidence="2 3">
    <name type="scientific">Sediminivirga luteola</name>
    <dbReference type="NCBI Taxonomy" id="1774748"/>
    <lineage>
        <taxon>Bacteria</taxon>
        <taxon>Bacillati</taxon>
        <taxon>Actinomycetota</taxon>
        <taxon>Actinomycetes</taxon>
        <taxon>Micrococcales</taxon>
        <taxon>Brevibacteriaceae</taxon>
        <taxon>Sediminivirga</taxon>
    </lineage>
</organism>
<evidence type="ECO:0000313" key="2">
    <source>
        <dbReference type="EMBL" id="GGA01574.1"/>
    </source>
</evidence>
<dbReference type="EMBL" id="BMFY01000001">
    <property type="protein sequence ID" value="GGA01574.1"/>
    <property type="molecule type" value="Genomic_DNA"/>
</dbReference>